<protein>
    <recommendedName>
        <fullName evidence="4">Hemin uptake protein HemP</fullName>
    </recommendedName>
</protein>
<keyword evidence="3" id="KW-1185">Reference proteome</keyword>
<name>A0A916J5Z7_9PROT</name>
<evidence type="ECO:0000313" key="2">
    <source>
        <dbReference type="EMBL" id="CAG4885351.1"/>
    </source>
</evidence>
<dbReference type="InterPro" id="IPR019600">
    <property type="entry name" value="Hemin_uptake_protein_HemP"/>
</dbReference>
<gene>
    <name evidence="2" type="ORF">GTOL_13234</name>
</gene>
<evidence type="ECO:0000256" key="1">
    <source>
        <dbReference type="SAM" id="MobiDB-lite"/>
    </source>
</evidence>
<comment type="caution">
    <text evidence="2">The sequence shown here is derived from an EMBL/GenBank/DDBJ whole genome shotgun (WGS) entry which is preliminary data.</text>
</comment>
<dbReference type="EMBL" id="CAJQUM010000001">
    <property type="protein sequence ID" value="CAG4885351.1"/>
    <property type="molecule type" value="Genomic_DNA"/>
</dbReference>
<dbReference type="AlphaFoldDB" id="A0A916J5Z7"/>
<reference evidence="2" key="1">
    <citation type="submission" date="2021-04" db="EMBL/GenBank/DDBJ databases">
        <authorList>
            <person name="Hornung B."/>
        </authorList>
    </citation>
    <scope>NUCLEOTIDE SEQUENCE</scope>
    <source>
        <strain evidence="2">G5G6</strain>
    </source>
</reference>
<dbReference type="RefSeq" id="WP_220637100.1">
    <property type="nucleotide sequence ID" value="NZ_CAJQUM010000001.1"/>
</dbReference>
<dbReference type="Gene3D" id="2.10.70.10">
    <property type="entry name" value="Complement Module, domain 1"/>
    <property type="match status" value="1"/>
</dbReference>
<dbReference type="Pfam" id="PF10636">
    <property type="entry name" value="hemP"/>
    <property type="match status" value="1"/>
</dbReference>
<evidence type="ECO:0000313" key="3">
    <source>
        <dbReference type="Proteomes" id="UP000742786"/>
    </source>
</evidence>
<feature type="region of interest" description="Disordered" evidence="1">
    <location>
        <begin position="1"/>
        <end position="29"/>
    </location>
</feature>
<accession>A0A916J5Z7</accession>
<dbReference type="Proteomes" id="UP000742786">
    <property type="component" value="Unassembled WGS sequence"/>
</dbReference>
<feature type="compositionally biased region" description="Basic and acidic residues" evidence="1">
    <location>
        <begin position="1"/>
        <end position="11"/>
    </location>
</feature>
<organism evidence="2 3">
    <name type="scientific">Georgfuchsia toluolica</name>
    <dbReference type="NCBI Taxonomy" id="424218"/>
    <lineage>
        <taxon>Bacteria</taxon>
        <taxon>Pseudomonadati</taxon>
        <taxon>Pseudomonadota</taxon>
        <taxon>Betaproteobacteria</taxon>
        <taxon>Nitrosomonadales</taxon>
        <taxon>Sterolibacteriaceae</taxon>
        <taxon>Georgfuchsia</taxon>
    </lineage>
</organism>
<proteinExistence type="predicted"/>
<evidence type="ECO:0008006" key="4">
    <source>
        <dbReference type="Google" id="ProtNLM"/>
    </source>
</evidence>
<sequence>MKNSPIRREIRPQPNQAQGRHSDGPMLESNALFAGGNEVVITHGAELYRLRLTRQNRLILTK</sequence>